<dbReference type="PANTHER" id="PTHR44942">
    <property type="entry name" value="METHYLTRANSF_11 DOMAIN-CONTAINING PROTEIN"/>
    <property type="match status" value="1"/>
</dbReference>
<gene>
    <name evidence="4" type="ORF">Rleg9DRAFT_4187</name>
</gene>
<dbReference type="OrthoDB" id="5642573at2"/>
<dbReference type="GO" id="GO:0032259">
    <property type="term" value="P:methylation"/>
    <property type="evidence" value="ECO:0007669"/>
    <property type="project" value="UniProtKB-KW"/>
</dbReference>
<dbReference type="Pfam" id="PF13649">
    <property type="entry name" value="Methyltransf_25"/>
    <property type="match status" value="1"/>
</dbReference>
<organism evidence="4 5">
    <name type="scientific">Rhizobium leguminosarum bv. trifolii WSM597</name>
    <dbReference type="NCBI Taxonomy" id="754764"/>
    <lineage>
        <taxon>Bacteria</taxon>
        <taxon>Pseudomonadati</taxon>
        <taxon>Pseudomonadota</taxon>
        <taxon>Alphaproteobacteria</taxon>
        <taxon>Hyphomicrobiales</taxon>
        <taxon>Rhizobiaceae</taxon>
        <taxon>Rhizobium/Agrobacterium group</taxon>
        <taxon>Rhizobium</taxon>
    </lineage>
</organism>
<evidence type="ECO:0000313" key="4">
    <source>
        <dbReference type="EMBL" id="EJB05312.1"/>
    </source>
</evidence>
<dbReference type="InterPro" id="IPR051052">
    <property type="entry name" value="Diverse_substrate_MTase"/>
</dbReference>
<reference evidence="4 5" key="1">
    <citation type="submission" date="2012-02" db="EMBL/GenBank/DDBJ databases">
        <title>Improved High-Quality Draft Sequence of Rhizobium leguminosarum bv. trifolii WSM597.</title>
        <authorList>
            <consortium name="US DOE Joint Genome Institute"/>
            <person name="Lucas S."/>
            <person name="Han J."/>
            <person name="Lapidus A."/>
            <person name="Cheng J.-F."/>
            <person name="Goodwin L."/>
            <person name="Pitluck S."/>
            <person name="Peters L."/>
            <person name="Ovchinnikova G."/>
            <person name="Held B."/>
            <person name="Detter J.C."/>
            <person name="Han C."/>
            <person name="Tapia R."/>
            <person name="Land M."/>
            <person name="Hauser L."/>
            <person name="Kyrpides N."/>
            <person name="Ivanova N."/>
            <person name="Pagani I."/>
            <person name="Brau L."/>
            <person name="Yates R."/>
            <person name="O'Hara G."/>
            <person name="Rui T."/>
            <person name="Howieson J."/>
            <person name="Reeve W."/>
            <person name="Woyke T."/>
        </authorList>
    </citation>
    <scope>NUCLEOTIDE SEQUENCE [LARGE SCALE GENOMIC DNA]</scope>
    <source>
        <strain evidence="4 5">WSM597</strain>
    </source>
</reference>
<protein>
    <submittedName>
        <fullName evidence="4">Methylase involved in ubiquinone/menaquinone biosynthesis</fullName>
    </submittedName>
</protein>
<dbReference type="Gene3D" id="3.40.50.150">
    <property type="entry name" value="Vaccinia Virus protein VP39"/>
    <property type="match status" value="1"/>
</dbReference>
<name>I9NF11_RHILT</name>
<dbReference type="HOGENOM" id="CLU_080966_0_0_5"/>
<dbReference type="AlphaFoldDB" id="I9NF11"/>
<evidence type="ECO:0000259" key="3">
    <source>
        <dbReference type="Pfam" id="PF13649"/>
    </source>
</evidence>
<dbReference type="Proteomes" id="UP000005092">
    <property type="component" value="Unassembled WGS sequence"/>
</dbReference>
<sequence length="265" mass="29233">MTTVPFEPRRFRTTAAYYSRFRVPYPDALIERVTARTGLRPGDRLLDLGCGPCQIGIAFARLAGADVTGLDPEPEMLEAARDNAAAAGVRAELVLGSSYDLGPAFAPLKMTAMGRSFHWMDRAATLQVLDTLTEPGGTVVLFGDRHISASPAWRETMESVSERLSPEEMRAERQLRRGPDFGKHEEFLLRSAFRNLEHIGIVTERVIDADEIVGRAFSMSVTSPQALGEQTMEFEQTLRSELAALAPDGKFTEIVESNALIAFRD</sequence>
<dbReference type="SUPFAM" id="SSF53335">
    <property type="entry name" value="S-adenosyl-L-methionine-dependent methyltransferases"/>
    <property type="match status" value="1"/>
</dbReference>
<dbReference type="CDD" id="cd02440">
    <property type="entry name" value="AdoMet_MTases"/>
    <property type="match status" value="1"/>
</dbReference>
<dbReference type="InterPro" id="IPR029063">
    <property type="entry name" value="SAM-dependent_MTases_sf"/>
</dbReference>
<dbReference type="GO" id="GO:0008168">
    <property type="term" value="F:methyltransferase activity"/>
    <property type="evidence" value="ECO:0007669"/>
    <property type="project" value="UniProtKB-KW"/>
</dbReference>
<keyword evidence="2" id="KW-0808">Transferase</keyword>
<dbReference type="PANTHER" id="PTHR44942:SF4">
    <property type="entry name" value="METHYLTRANSFERASE TYPE 11 DOMAIN-CONTAINING PROTEIN"/>
    <property type="match status" value="1"/>
</dbReference>
<feature type="domain" description="Methyltransferase" evidence="3">
    <location>
        <begin position="46"/>
        <end position="137"/>
    </location>
</feature>
<keyword evidence="4" id="KW-0830">Ubiquinone</keyword>
<dbReference type="RefSeq" id="WP_003590003.1">
    <property type="nucleotide sequence ID" value="NZ_JH719381.1"/>
</dbReference>
<accession>I9NF11</accession>
<evidence type="ECO:0000256" key="1">
    <source>
        <dbReference type="ARBA" id="ARBA00022603"/>
    </source>
</evidence>
<proteinExistence type="predicted"/>
<evidence type="ECO:0000313" key="5">
    <source>
        <dbReference type="Proteomes" id="UP000005092"/>
    </source>
</evidence>
<evidence type="ECO:0000256" key="2">
    <source>
        <dbReference type="ARBA" id="ARBA00022679"/>
    </source>
</evidence>
<dbReference type="EMBL" id="JH719381">
    <property type="protein sequence ID" value="EJB05312.1"/>
    <property type="molecule type" value="Genomic_DNA"/>
</dbReference>
<dbReference type="InterPro" id="IPR041698">
    <property type="entry name" value="Methyltransf_25"/>
</dbReference>
<keyword evidence="1 4" id="KW-0489">Methyltransferase</keyword>